<dbReference type="OrthoDB" id="2225190at2759"/>
<reference evidence="1" key="1">
    <citation type="submission" date="2020-12" db="EMBL/GenBank/DDBJ databases">
        <title>Metabolic potential, ecology and presence of endohyphal bacteria is reflected in genomic diversity of Mucoromycotina.</title>
        <authorList>
            <person name="Muszewska A."/>
            <person name="Okrasinska A."/>
            <person name="Steczkiewicz K."/>
            <person name="Drgas O."/>
            <person name="Orlowska M."/>
            <person name="Perlinska-Lenart U."/>
            <person name="Aleksandrzak-Piekarczyk T."/>
            <person name="Szatraj K."/>
            <person name="Zielenkiewicz U."/>
            <person name="Pilsyk S."/>
            <person name="Malc E."/>
            <person name="Mieczkowski P."/>
            <person name="Kruszewska J.S."/>
            <person name="Biernat P."/>
            <person name="Pawlowska J."/>
        </authorList>
    </citation>
    <scope>NUCLEOTIDE SEQUENCE</scope>
    <source>
        <strain evidence="1">WA0000017839</strain>
    </source>
</reference>
<gene>
    <name evidence="1" type="ORF">INT47_000890</name>
</gene>
<keyword evidence="2" id="KW-1185">Reference proteome</keyword>
<name>A0A8H7RMN3_9FUNG</name>
<accession>A0A8H7RMN3</accession>
<protein>
    <submittedName>
        <fullName evidence="1">Uncharacterized protein</fullName>
    </submittedName>
</protein>
<proteinExistence type="predicted"/>
<dbReference type="EMBL" id="JAEPRD010000001">
    <property type="protein sequence ID" value="KAG2214334.1"/>
    <property type="molecule type" value="Genomic_DNA"/>
</dbReference>
<evidence type="ECO:0000313" key="2">
    <source>
        <dbReference type="Proteomes" id="UP000603453"/>
    </source>
</evidence>
<dbReference type="Proteomes" id="UP000603453">
    <property type="component" value="Unassembled WGS sequence"/>
</dbReference>
<comment type="caution">
    <text evidence="1">The sequence shown here is derived from an EMBL/GenBank/DDBJ whole genome shotgun (WGS) entry which is preliminary data.</text>
</comment>
<sequence>MLKRKKVRRMPSSADIKIKRLADLTFTNTCSAELTTLYLQEACPHLVSLTYDSDFHIPDSTVKNVLDKTKHGELDYKDLKEFDITVPSIQKNYADYIAKYVTPHVEILGLQISNLDLYDWMDIIGYYNALSFKQFG</sequence>
<evidence type="ECO:0000313" key="1">
    <source>
        <dbReference type="EMBL" id="KAG2214334.1"/>
    </source>
</evidence>
<organism evidence="1 2">
    <name type="scientific">Mucor saturninus</name>
    <dbReference type="NCBI Taxonomy" id="64648"/>
    <lineage>
        <taxon>Eukaryota</taxon>
        <taxon>Fungi</taxon>
        <taxon>Fungi incertae sedis</taxon>
        <taxon>Mucoromycota</taxon>
        <taxon>Mucoromycotina</taxon>
        <taxon>Mucoromycetes</taxon>
        <taxon>Mucorales</taxon>
        <taxon>Mucorineae</taxon>
        <taxon>Mucoraceae</taxon>
        <taxon>Mucor</taxon>
    </lineage>
</organism>
<dbReference type="AlphaFoldDB" id="A0A8H7RMN3"/>